<dbReference type="EMBL" id="QJKB01000002">
    <property type="protein sequence ID" value="PXX44957.1"/>
    <property type="molecule type" value="Genomic_DNA"/>
</dbReference>
<protein>
    <submittedName>
        <fullName evidence="2">Acetyltransferase (GNAT) family protein</fullName>
    </submittedName>
</protein>
<gene>
    <name evidence="2" type="ORF">DFR42_102169</name>
</gene>
<dbReference type="Pfam" id="PF00583">
    <property type="entry name" value="Acetyltransf_1"/>
    <property type="match status" value="1"/>
</dbReference>
<evidence type="ECO:0000313" key="2">
    <source>
        <dbReference type="EMBL" id="PXX44957.1"/>
    </source>
</evidence>
<comment type="caution">
    <text evidence="2">The sequence shown here is derived from an EMBL/GenBank/DDBJ whole genome shotgun (WGS) entry which is preliminary data.</text>
</comment>
<dbReference type="Proteomes" id="UP000247792">
    <property type="component" value="Unassembled WGS sequence"/>
</dbReference>
<dbReference type="CDD" id="cd04301">
    <property type="entry name" value="NAT_SF"/>
    <property type="match status" value="1"/>
</dbReference>
<dbReference type="OrthoDB" id="9805924at2"/>
<sequence>MDIKYEVSIVDTAHVENIRQCYAVFSYLRPHLDEEEFVSRVQTQMAEGYTIACIHVDGEVVAAAGYRVQHYLAWGKILYLDDLITHPQKKNAGLGSALMDWVKLQAKILNCNELHLDTGYQRHDAHRLYLNNGFDLSCHHLSKKIS</sequence>
<keyword evidence="3" id="KW-1185">Reference proteome</keyword>
<keyword evidence="2" id="KW-0808">Transferase</keyword>
<dbReference type="InterPro" id="IPR000182">
    <property type="entry name" value="GNAT_dom"/>
</dbReference>
<proteinExistence type="predicted"/>
<dbReference type="RefSeq" id="WP_110254444.1">
    <property type="nucleotide sequence ID" value="NZ_QJKB01000002.1"/>
</dbReference>
<organism evidence="2 3">
    <name type="scientific">Undibacterium pigrum</name>
    <dbReference type="NCBI Taxonomy" id="401470"/>
    <lineage>
        <taxon>Bacteria</taxon>
        <taxon>Pseudomonadati</taxon>
        <taxon>Pseudomonadota</taxon>
        <taxon>Betaproteobacteria</taxon>
        <taxon>Burkholderiales</taxon>
        <taxon>Oxalobacteraceae</taxon>
        <taxon>Undibacterium</taxon>
    </lineage>
</organism>
<dbReference type="SUPFAM" id="SSF55729">
    <property type="entry name" value="Acyl-CoA N-acyltransferases (Nat)"/>
    <property type="match status" value="1"/>
</dbReference>
<dbReference type="GO" id="GO:0016747">
    <property type="term" value="F:acyltransferase activity, transferring groups other than amino-acyl groups"/>
    <property type="evidence" value="ECO:0007669"/>
    <property type="project" value="InterPro"/>
</dbReference>
<dbReference type="Gene3D" id="3.40.630.30">
    <property type="match status" value="1"/>
</dbReference>
<name>A0A318JAC7_9BURK</name>
<reference evidence="2 3" key="1">
    <citation type="submission" date="2018-05" db="EMBL/GenBank/DDBJ databases">
        <title>Genomic Encyclopedia of Type Strains, Phase IV (KMG-IV): sequencing the most valuable type-strain genomes for metagenomic binning, comparative biology and taxonomic classification.</title>
        <authorList>
            <person name="Goeker M."/>
        </authorList>
    </citation>
    <scope>NUCLEOTIDE SEQUENCE [LARGE SCALE GENOMIC DNA]</scope>
    <source>
        <strain evidence="2 3">DSM 19792</strain>
    </source>
</reference>
<dbReference type="PROSITE" id="PS51186">
    <property type="entry name" value="GNAT"/>
    <property type="match status" value="1"/>
</dbReference>
<evidence type="ECO:0000313" key="3">
    <source>
        <dbReference type="Proteomes" id="UP000247792"/>
    </source>
</evidence>
<accession>A0A318JAC7</accession>
<dbReference type="InterPro" id="IPR016181">
    <property type="entry name" value="Acyl_CoA_acyltransferase"/>
</dbReference>
<dbReference type="AlphaFoldDB" id="A0A318JAC7"/>
<feature type="domain" description="N-acetyltransferase" evidence="1">
    <location>
        <begin position="8"/>
        <end position="146"/>
    </location>
</feature>
<evidence type="ECO:0000259" key="1">
    <source>
        <dbReference type="PROSITE" id="PS51186"/>
    </source>
</evidence>